<comment type="similarity">
    <text evidence="1 4">Belongs to the glycosyl hydrolase 1 family.</text>
</comment>
<keyword evidence="6" id="KW-1185">Reference proteome</keyword>
<name>A0A8S0U406_OLEEU</name>
<accession>A0A8S0U406</accession>
<dbReference type="SUPFAM" id="SSF51445">
    <property type="entry name" value="(Trans)glycosidases"/>
    <property type="match status" value="1"/>
</dbReference>
<dbReference type="Proteomes" id="UP000594638">
    <property type="component" value="Unassembled WGS sequence"/>
</dbReference>
<proteinExistence type="inferred from homology"/>
<evidence type="ECO:0000256" key="3">
    <source>
        <dbReference type="ARBA" id="ARBA00023295"/>
    </source>
</evidence>
<dbReference type="InterPro" id="IPR001360">
    <property type="entry name" value="Glyco_hydro_1"/>
</dbReference>
<sequence length="355" mass="40549">MKHWITVNEPWSFASQGYATGNFPPCRGATTINSSETTKKSMTAEKSIPILNTILPHRTTFSTKNHSTKGDPGTEPYKVAHNLILSHAHAVPQKGEIGMANVAIWYEPLRFPEDVEASSRALDFNLGWFVEPLVTVQYPKTMKLYVGEHLPKFTAQEEKLVKGSYDFLGINYYTSCYATDVLPKSGSHNYLTDSYVKTLYEKESKPIGDLSPGTVWLYIYPKGIYKLLMKITRTYGLEQVIYITENGATEKNDTSISITDSLSDYIRSNYHRDHLNNIKRAMNDGVKVKGYFIWSLLNNFEWASGYNVRFGIFYVDFMNGNLTRFPKNSALCWKNFLANNPDPWIQPDEETEKNY</sequence>
<evidence type="ECO:0000256" key="2">
    <source>
        <dbReference type="ARBA" id="ARBA00022801"/>
    </source>
</evidence>
<dbReference type="Pfam" id="PF00232">
    <property type="entry name" value="Glyco_hydro_1"/>
    <property type="match status" value="1"/>
</dbReference>
<protein>
    <submittedName>
        <fullName evidence="5">Beta-glucosidase-like</fullName>
    </submittedName>
</protein>
<dbReference type="GO" id="GO:0005975">
    <property type="term" value="P:carbohydrate metabolic process"/>
    <property type="evidence" value="ECO:0007669"/>
    <property type="project" value="InterPro"/>
</dbReference>
<dbReference type="EMBL" id="CACTIH010007356">
    <property type="protein sequence ID" value="CAA3011033.1"/>
    <property type="molecule type" value="Genomic_DNA"/>
</dbReference>
<keyword evidence="3" id="KW-0326">Glycosidase</keyword>
<evidence type="ECO:0000313" key="6">
    <source>
        <dbReference type="Proteomes" id="UP000594638"/>
    </source>
</evidence>
<dbReference type="InterPro" id="IPR017853">
    <property type="entry name" value="GH"/>
</dbReference>
<dbReference type="AlphaFoldDB" id="A0A8S0U406"/>
<reference evidence="5 6" key="1">
    <citation type="submission" date="2019-12" db="EMBL/GenBank/DDBJ databases">
        <authorList>
            <person name="Alioto T."/>
            <person name="Alioto T."/>
            <person name="Gomez Garrido J."/>
        </authorList>
    </citation>
    <scope>NUCLEOTIDE SEQUENCE [LARGE SCALE GENOMIC DNA]</scope>
</reference>
<evidence type="ECO:0000256" key="1">
    <source>
        <dbReference type="ARBA" id="ARBA00010838"/>
    </source>
</evidence>
<dbReference type="PRINTS" id="PR00131">
    <property type="entry name" value="GLHYDRLASE1"/>
</dbReference>
<keyword evidence="2" id="KW-0378">Hydrolase</keyword>
<dbReference type="PANTHER" id="PTHR10353">
    <property type="entry name" value="GLYCOSYL HYDROLASE"/>
    <property type="match status" value="1"/>
</dbReference>
<comment type="caution">
    <text evidence="5">The sequence shown here is derived from an EMBL/GenBank/DDBJ whole genome shotgun (WGS) entry which is preliminary data.</text>
</comment>
<dbReference type="Gene3D" id="3.20.20.80">
    <property type="entry name" value="Glycosidases"/>
    <property type="match status" value="1"/>
</dbReference>
<evidence type="ECO:0000256" key="4">
    <source>
        <dbReference type="RuleBase" id="RU003690"/>
    </source>
</evidence>
<dbReference type="OrthoDB" id="65569at2759"/>
<gene>
    <name evidence="5" type="ORF">OLEA9_A005615</name>
</gene>
<organism evidence="5 6">
    <name type="scientific">Olea europaea subsp. europaea</name>
    <dbReference type="NCBI Taxonomy" id="158383"/>
    <lineage>
        <taxon>Eukaryota</taxon>
        <taxon>Viridiplantae</taxon>
        <taxon>Streptophyta</taxon>
        <taxon>Embryophyta</taxon>
        <taxon>Tracheophyta</taxon>
        <taxon>Spermatophyta</taxon>
        <taxon>Magnoliopsida</taxon>
        <taxon>eudicotyledons</taxon>
        <taxon>Gunneridae</taxon>
        <taxon>Pentapetalae</taxon>
        <taxon>asterids</taxon>
        <taxon>lamiids</taxon>
        <taxon>Lamiales</taxon>
        <taxon>Oleaceae</taxon>
        <taxon>Oleeae</taxon>
        <taxon>Olea</taxon>
    </lineage>
</organism>
<dbReference type="Gramene" id="OE9A005615T1">
    <property type="protein sequence ID" value="OE9A005615C1"/>
    <property type="gene ID" value="OE9A005615"/>
</dbReference>
<dbReference type="PANTHER" id="PTHR10353:SF137">
    <property type="entry name" value="MYROSINASE 3-RELATED"/>
    <property type="match status" value="1"/>
</dbReference>
<evidence type="ECO:0000313" key="5">
    <source>
        <dbReference type="EMBL" id="CAA3011033.1"/>
    </source>
</evidence>
<dbReference type="GO" id="GO:0008422">
    <property type="term" value="F:beta-glucosidase activity"/>
    <property type="evidence" value="ECO:0007669"/>
    <property type="project" value="TreeGrafter"/>
</dbReference>